<dbReference type="PANTHER" id="PTHR31718">
    <property type="entry name" value="PLAT DOMAIN-CONTAINING PROTEIN"/>
    <property type="match status" value="1"/>
</dbReference>
<accession>A0A443Q5S5</accession>
<comment type="caution">
    <text evidence="3">The sequence shown here is derived from an EMBL/GenBank/DDBJ whole genome shotgun (WGS) entry which is preliminary data.</text>
</comment>
<feature type="region of interest" description="Disordered" evidence="1">
    <location>
        <begin position="142"/>
        <end position="165"/>
    </location>
</feature>
<evidence type="ECO:0000313" key="4">
    <source>
        <dbReference type="Proteomes" id="UP000283530"/>
    </source>
</evidence>
<evidence type="ECO:0000256" key="1">
    <source>
        <dbReference type="SAM" id="MobiDB-lite"/>
    </source>
</evidence>
<dbReference type="SUPFAM" id="SSF49723">
    <property type="entry name" value="Lipase/lipooxygenase domain (PLAT/LH2 domain)"/>
    <property type="match status" value="1"/>
</dbReference>
<evidence type="ECO:0000313" key="3">
    <source>
        <dbReference type="EMBL" id="RWR98327.1"/>
    </source>
</evidence>
<feature type="compositionally biased region" description="Basic and acidic residues" evidence="1">
    <location>
        <begin position="21"/>
        <end position="36"/>
    </location>
</feature>
<name>A0A443Q5S5_9MAGN</name>
<organism evidence="3 4">
    <name type="scientific">Cinnamomum micranthum f. kanehirae</name>
    <dbReference type="NCBI Taxonomy" id="337451"/>
    <lineage>
        <taxon>Eukaryota</taxon>
        <taxon>Viridiplantae</taxon>
        <taxon>Streptophyta</taxon>
        <taxon>Embryophyta</taxon>
        <taxon>Tracheophyta</taxon>
        <taxon>Spermatophyta</taxon>
        <taxon>Magnoliopsida</taxon>
        <taxon>Magnoliidae</taxon>
        <taxon>Laurales</taxon>
        <taxon>Lauraceae</taxon>
        <taxon>Cinnamomum</taxon>
    </lineage>
</organism>
<feature type="compositionally biased region" description="Polar residues" evidence="1">
    <location>
        <begin position="1"/>
        <end position="12"/>
    </location>
</feature>
<feature type="region of interest" description="Disordered" evidence="1">
    <location>
        <begin position="1"/>
        <end position="108"/>
    </location>
</feature>
<dbReference type="PANTHER" id="PTHR31718:SF0">
    <property type="entry name" value="PLAT DOMAIN-CONTAINING PROTEIN 2"/>
    <property type="match status" value="1"/>
</dbReference>
<dbReference type="AlphaFoldDB" id="A0A443Q5S5"/>
<dbReference type="Pfam" id="PF01477">
    <property type="entry name" value="PLAT"/>
    <property type="match status" value="1"/>
</dbReference>
<dbReference type="Gene3D" id="2.60.60.20">
    <property type="entry name" value="PLAT/LH2 domain"/>
    <property type="match status" value="1"/>
</dbReference>
<feature type="compositionally biased region" description="Basic and acidic residues" evidence="1">
    <location>
        <begin position="55"/>
        <end position="66"/>
    </location>
</feature>
<feature type="domain" description="PLAT" evidence="2">
    <location>
        <begin position="170"/>
        <end position="238"/>
    </location>
</feature>
<dbReference type="OrthoDB" id="5322100at2759"/>
<keyword evidence="4" id="KW-1185">Reference proteome</keyword>
<reference evidence="3 4" key="1">
    <citation type="journal article" date="2019" name="Nat. Plants">
        <title>Stout camphor tree genome fills gaps in understanding of flowering plant genome evolution.</title>
        <authorList>
            <person name="Chaw S.M."/>
            <person name="Liu Y.C."/>
            <person name="Wu Y.W."/>
            <person name="Wang H.Y."/>
            <person name="Lin C.I."/>
            <person name="Wu C.S."/>
            <person name="Ke H.M."/>
            <person name="Chang L.Y."/>
            <person name="Hsu C.Y."/>
            <person name="Yang H.T."/>
            <person name="Sudianto E."/>
            <person name="Hsu M.H."/>
            <person name="Wu K.P."/>
            <person name="Wang L.N."/>
            <person name="Leebens-Mack J.H."/>
            <person name="Tsai I.J."/>
        </authorList>
    </citation>
    <scope>NUCLEOTIDE SEQUENCE [LARGE SCALE GENOMIC DNA]</scope>
    <source>
        <strain evidence="4">cv. Chaw 1501</strain>
        <tissue evidence="3">Young leaves</tissue>
    </source>
</reference>
<feature type="compositionally biased region" description="Low complexity" evidence="1">
    <location>
        <begin position="79"/>
        <end position="92"/>
    </location>
</feature>
<gene>
    <name evidence="3" type="ORF">CKAN_02786800</name>
</gene>
<protein>
    <submittedName>
        <fullName evidence="3">PLAT domain-containing protein 3</fullName>
    </submittedName>
</protein>
<dbReference type="Proteomes" id="UP000283530">
    <property type="component" value="Unassembled WGS sequence"/>
</dbReference>
<evidence type="ECO:0000259" key="2">
    <source>
        <dbReference type="Pfam" id="PF01477"/>
    </source>
</evidence>
<dbReference type="InterPro" id="IPR036392">
    <property type="entry name" value="PLAT/LH2_dom_sf"/>
</dbReference>
<dbReference type="STRING" id="337451.A0A443Q5S5"/>
<proteinExistence type="predicted"/>
<sequence>MNHVYAQNSIHPETTADGMDADEKHQSFPAEPHMEDTNMPLADGENGDVSNVSSKDGETSMEELKGTRLPLYSQSNNRLSTNPNPKLLSSPLHPHPQILPKPKDQKKNKKYEIHPPVLLPPTTLSSPSHPNPIIIEVDRLHHQPHAQRQQRRDGPDLQSGGMGGLMAPGHDYFERGNLDIFSGRGPCLGAPICAMNLTSDGSGPHHGWYCNYVEVTTTGPHVPCRQQLFTVEQWIARDAPPYELTAIRDKCAAAVGVVQDHQDKNAYHSTISF</sequence>
<dbReference type="InterPro" id="IPR001024">
    <property type="entry name" value="PLAT/LH2_dom"/>
</dbReference>
<dbReference type="EMBL" id="QPKB01001587">
    <property type="protein sequence ID" value="RWR98327.1"/>
    <property type="molecule type" value="Genomic_DNA"/>
</dbReference>